<evidence type="ECO:0000313" key="1">
    <source>
        <dbReference type="EMBL" id="HIY94957.1"/>
    </source>
</evidence>
<gene>
    <name evidence="1" type="ORF">H9821_04740</name>
</gene>
<reference evidence="1" key="1">
    <citation type="journal article" date="2021" name="PeerJ">
        <title>Extensive microbial diversity within the chicken gut microbiome revealed by metagenomics and culture.</title>
        <authorList>
            <person name="Gilroy R."/>
            <person name="Ravi A."/>
            <person name="Getino M."/>
            <person name="Pursley I."/>
            <person name="Horton D.L."/>
            <person name="Alikhan N.F."/>
            <person name="Baker D."/>
            <person name="Gharbi K."/>
            <person name="Hall N."/>
            <person name="Watson M."/>
            <person name="Adriaenssens E.M."/>
            <person name="Foster-Nyarko E."/>
            <person name="Jarju S."/>
            <person name="Secka A."/>
            <person name="Antonio M."/>
            <person name="Oren A."/>
            <person name="Chaudhuri R.R."/>
            <person name="La Ragione R."/>
            <person name="Hildebrand F."/>
            <person name="Pallen M.J."/>
        </authorList>
    </citation>
    <scope>NUCLEOTIDE SEQUENCE</scope>
    <source>
        <strain evidence="1">ChiHjej12B11-9195</strain>
    </source>
</reference>
<proteinExistence type="predicted"/>
<protein>
    <submittedName>
        <fullName evidence="1">Uncharacterized protein</fullName>
    </submittedName>
</protein>
<dbReference type="AlphaFoldDB" id="A0A9D1ZR73"/>
<dbReference type="EMBL" id="DXCN01000039">
    <property type="protein sequence ID" value="HIY94957.1"/>
    <property type="molecule type" value="Genomic_DNA"/>
</dbReference>
<comment type="caution">
    <text evidence="1">The sequence shown here is derived from an EMBL/GenBank/DDBJ whole genome shotgun (WGS) entry which is preliminary data.</text>
</comment>
<name>A0A9D1ZR73_9MICC</name>
<accession>A0A9D1ZR73</accession>
<evidence type="ECO:0000313" key="2">
    <source>
        <dbReference type="Proteomes" id="UP000824134"/>
    </source>
</evidence>
<sequence length="76" mass="8233">MKLVLDNGQEIELESDLPETAKATDVIVGMSVVDFEEDEEYMHLGSSPGSSSAARLGLGAFLYAVLAPERIDDMEE</sequence>
<dbReference type="Proteomes" id="UP000824134">
    <property type="component" value="Unassembled WGS sequence"/>
</dbReference>
<organism evidence="1 2">
    <name type="scientific">Candidatus Rothia avicola</name>
    <dbReference type="NCBI Taxonomy" id="2840478"/>
    <lineage>
        <taxon>Bacteria</taxon>
        <taxon>Bacillati</taxon>
        <taxon>Actinomycetota</taxon>
        <taxon>Actinomycetes</taxon>
        <taxon>Micrococcales</taxon>
        <taxon>Micrococcaceae</taxon>
        <taxon>Rothia</taxon>
    </lineage>
</organism>
<reference evidence="1" key="2">
    <citation type="submission" date="2021-04" db="EMBL/GenBank/DDBJ databases">
        <authorList>
            <person name="Gilroy R."/>
        </authorList>
    </citation>
    <scope>NUCLEOTIDE SEQUENCE</scope>
    <source>
        <strain evidence="1">ChiHjej12B11-9195</strain>
    </source>
</reference>